<dbReference type="STRING" id="1082933.A6B35_28405"/>
<proteinExistence type="predicted"/>
<dbReference type="AlphaFoldDB" id="G6YCC7"/>
<feature type="compositionally biased region" description="Basic and acidic residues" evidence="1">
    <location>
        <begin position="59"/>
        <end position="79"/>
    </location>
</feature>
<dbReference type="Proteomes" id="UP000002949">
    <property type="component" value="Unassembled WGS sequence"/>
</dbReference>
<feature type="region of interest" description="Disordered" evidence="1">
    <location>
        <begin position="1"/>
        <end position="30"/>
    </location>
</feature>
<sequence length="125" mass="14104">MDETSFTALKKGIAPATQAPTPPPPPRSKYYESFVDFVSDKDLHEGAQNRNEIASFAKEPWRSEQQQAHERDQRRQTEAERVAGELLALAPDAPDEFAPLVRSYPWLAAYLLPVFVKARKHDATP</sequence>
<protein>
    <submittedName>
        <fullName evidence="2">Uncharacterized protein</fullName>
    </submittedName>
</protein>
<organism evidence="2 3">
    <name type="scientific">Mesorhizobium amorphae CCNWGS0123</name>
    <dbReference type="NCBI Taxonomy" id="1082933"/>
    <lineage>
        <taxon>Bacteria</taxon>
        <taxon>Pseudomonadati</taxon>
        <taxon>Pseudomonadota</taxon>
        <taxon>Alphaproteobacteria</taxon>
        <taxon>Hyphomicrobiales</taxon>
        <taxon>Phyllobacteriaceae</taxon>
        <taxon>Mesorhizobium</taxon>
    </lineage>
</organism>
<gene>
    <name evidence="2" type="ORF">MEA186_18043</name>
</gene>
<keyword evidence="3" id="KW-1185">Reference proteome</keyword>
<dbReference type="KEGG" id="mamo:A6B35_28405"/>
<dbReference type="PATRIC" id="fig|1082933.3.peg.3521"/>
<dbReference type="RefSeq" id="WP_006203179.1">
    <property type="nucleotide sequence ID" value="NZ_AGSN01000126.1"/>
</dbReference>
<evidence type="ECO:0000313" key="2">
    <source>
        <dbReference type="EMBL" id="EHH10606.1"/>
    </source>
</evidence>
<reference evidence="2 3" key="1">
    <citation type="journal article" date="2012" name="J. Bacteriol.">
        <title>Draft Genome Sequence of Plant Growth-Promoting Rhizobium Mesorhizobium amorphae, Isolated from Zinc-Lead Mine Tailings.</title>
        <authorList>
            <person name="Hao X."/>
            <person name="Lin Y."/>
            <person name="Johnstone L."/>
            <person name="Baltrus D.A."/>
            <person name="Miller S.J."/>
            <person name="Wei G."/>
            <person name="Rensing C."/>
        </authorList>
    </citation>
    <scope>NUCLEOTIDE SEQUENCE [LARGE SCALE GENOMIC DNA]</scope>
    <source>
        <strain evidence="2 3">CCNWGS0123</strain>
    </source>
</reference>
<feature type="region of interest" description="Disordered" evidence="1">
    <location>
        <begin position="46"/>
        <end position="79"/>
    </location>
</feature>
<accession>G6YCC7</accession>
<evidence type="ECO:0000313" key="3">
    <source>
        <dbReference type="Proteomes" id="UP000002949"/>
    </source>
</evidence>
<name>G6YCC7_9HYPH</name>
<evidence type="ECO:0000256" key="1">
    <source>
        <dbReference type="SAM" id="MobiDB-lite"/>
    </source>
</evidence>
<dbReference type="EMBL" id="AGSN01000126">
    <property type="protein sequence ID" value="EHH10606.1"/>
    <property type="molecule type" value="Genomic_DNA"/>
</dbReference>